<dbReference type="Proteomes" id="UP001139031">
    <property type="component" value="Unassembled WGS sequence"/>
</dbReference>
<feature type="chain" id="PRO_5047527897" description="DUF5648 domain-containing protein" evidence="2">
    <location>
        <begin position="19"/>
        <end position="320"/>
    </location>
</feature>
<feature type="domain" description="DUF5648" evidence="3">
    <location>
        <begin position="195"/>
        <end position="317"/>
    </location>
</feature>
<name>A0ABS7TT95_9BACT</name>
<dbReference type="RefSeq" id="WP_224193225.1">
    <property type="nucleotide sequence ID" value="NZ_JAIRAU010000027.1"/>
</dbReference>
<keyword evidence="5" id="KW-1185">Reference proteome</keyword>
<gene>
    <name evidence="4" type="ORF">K7C98_19660</name>
</gene>
<dbReference type="InterPro" id="IPR043708">
    <property type="entry name" value="DUF5648"/>
</dbReference>
<dbReference type="Pfam" id="PF18885">
    <property type="entry name" value="DUF5648"/>
    <property type="match status" value="1"/>
</dbReference>
<evidence type="ECO:0000256" key="1">
    <source>
        <dbReference type="SAM" id="MobiDB-lite"/>
    </source>
</evidence>
<evidence type="ECO:0000313" key="4">
    <source>
        <dbReference type="EMBL" id="MBZ5711462.1"/>
    </source>
</evidence>
<feature type="signal peptide" evidence="2">
    <location>
        <begin position="1"/>
        <end position="18"/>
    </location>
</feature>
<accession>A0ABS7TT95</accession>
<feature type="region of interest" description="Disordered" evidence="1">
    <location>
        <begin position="24"/>
        <end position="82"/>
    </location>
</feature>
<organism evidence="4 5">
    <name type="scientific">Nannocystis pusilla</name>
    <dbReference type="NCBI Taxonomy" id="889268"/>
    <lineage>
        <taxon>Bacteria</taxon>
        <taxon>Pseudomonadati</taxon>
        <taxon>Myxococcota</taxon>
        <taxon>Polyangia</taxon>
        <taxon>Nannocystales</taxon>
        <taxon>Nannocystaceae</taxon>
        <taxon>Nannocystis</taxon>
    </lineage>
</organism>
<reference evidence="4" key="1">
    <citation type="submission" date="2021-08" db="EMBL/GenBank/DDBJ databases">
        <authorList>
            <person name="Stevens D.C."/>
        </authorList>
    </citation>
    <scope>NUCLEOTIDE SEQUENCE</scope>
    <source>
        <strain evidence="4">DSM 53165</strain>
    </source>
</reference>
<sequence length="320" mass="32709">MSVRACLAALALALPACAGGEAATESSSATVSPGTAPGTSDAADTTTAAPDSTTDVGTTGDPATTDVAPTSTAEPVTAGSDDPPLECDPLTICGVQCVDLATDPANCGQCGVSCVIPQATAACSASACAIGKCDDGWFDCDDDPNNGCEQQLAPGQMCGLVCKPDKPELCNLFDDNCDGQCDEGALPGCRVGVHRAASPTLGHFYTVDAAEAMSGDFVPEFLNFYYLYAAPGAGLVPFYRCLKGDGRRFYTTSGTCENAATPEGALGHIATDPQCGAVPLFRLYGSGDHFYTTSEAERDNAVAMFGYQYEAVAGYVWAAP</sequence>
<evidence type="ECO:0000313" key="5">
    <source>
        <dbReference type="Proteomes" id="UP001139031"/>
    </source>
</evidence>
<protein>
    <recommendedName>
        <fullName evidence="3">DUF5648 domain-containing protein</fullName>
    </recommendedName>
</protein>
<comment type="caution">
    <text evidence="4">The sequence shown here is derived from an EMBL/GenBank/DDBJ whole genome shotgun (WGS) entry which is preliminary data.</text>
</comment>
<keyword evidence="2" id="KW-0732">Signal</keyword>
<feature type="compositionally biased region" description="Low complexity" evidence="1">
    <location>
        <begin position="24"/>
        <end position="55"/>
    </location>
</feature>
<dbReference type="EMBL" id="JAIRAU010000027">
    <property type="protein sequence ID" value="MBZ5711462.1"/>
    <property type="molecule type" value="Genomic_DNA"/>
</dbReference>
<proteinExistence type="predicted"/>
<evidence type="ECO:0000259" key="3">
    <source>
        <dbReference type="Pfam" id="PF18885"/>
    </source>
</evidence>
<evidence type="ECO:0000256" key="2">
    <source>
        <dbReference type="SAM" id="SignalP"/>
    </source>
</evidence>